<dbReference type="KEGG" id="mzi:HWN40_08630"/>
<proteinExistence type="predicted"/>
<reference evidence="1 2" key="1">
    <citation type="submission" date="2020-06" db="EMBL/GenBank/DDBJ databases">
        <title>Methanolobus halotolerans sp. nov., isolated from a saline lake Tus in Siberia.</title>
        <authorList>
            <person name="Shen Y."/>
            <person name="Chen S.-C."/>
            <person name="Lai M.-C."/>
            <person name="Huang H.-H."/>
            <person name="Chiu H.-H."/>
            <person name="Tang S.-L."/>
            <person name="Rogozin D.Y."/>
            <person name="Degermendzhy A.G."/>
        </authorList>
    </citation>
    <scope>NUCLEOTIDE SEQUENCE [LARGE SCALE GENOMIC DNA]</scope>
    <source>
        <strain evidence="1 2">DSM 21339</strain>
    </source>
</reference>
<dbReference type="OrthoDB" id="133276at2157"/>
<dbReference type="EMBL" id="CP058215">
    <property type="protein sequence ID" value="QLC50300.1"/>
    <property type="molecule type" value="Genomic_DNA"/>
</dbReference>
<gene>
    <name evidence="1" type="ORF">HWN40_08630</name>
</gene>
<dbReference type="GeneID" id="55821735"/>
<sequence length="145" mass="16088">MKLKMLIVLVLFIAVAASGCSDSETTTYETEEGEEIEVTSTNGDDWCPVGSSWTSSNPNTGEQVSMVVTGKEMVDGVEMCQAEFNSNNPEDEIARIEYMWSEDGEIFSWKYFDENENLVSEMSMKDGTMTMVDEEGNVNTITTGQ</sequence>
<protein>
    <submittedName>
        <fullName evidence="1">Membrane-binding protein</fullName>
    </submittedName>
</protein>
<name>A0A7D5EH64_9EURY</name>
<evidence type="ECO:0000313" key="2">
    <source>
        <dbReference type="Proteomes" id="UP000509594"/>
    </source>
</evidence>
<dbReference type="AlphaFoldDB" id="A0A7D5EH64"/>
<evidence type="ECO:0000313" key="1">
    <source>
        <dbReference type="EMBL" id="QLC50300.1"/>
    </source>
</evidence>
<dbReference type="RefSeq" id="WP_176965356.1">
    <property type="nucleotide sequence ID" value="NZ_CP058215.1"/>
</dbReference>
<organism evidence="1 2">
    <name type="scientific">Methanolobus zinderi</name>
    <dbReference type="NCBI Taxonomy" id="536044"/>
    <lineage>
        <taxon>Archaea</taxon>
        <taxon>Methanobacteriati</taxon>
        <taxon>Methanobacteriota</taxon>
        <taxon>Stenosarchaea group</taxon>
        <taxon>Methanomicrobia</taxon>
        <taxon>Methanosarcinales</taxon>
        <taxon>Methanosarcinaceae</taxon>
        <taxon>Methanolobus</taxon>
    </lineage>
</organism>
<dbReference type="Proteomes" id="UP000509594">
    <property type="component" value="Chromosome"/>
</dbReference>
<dbReference type="PROSITE" id="PS51257">
    <property type="entry name" value="PROKAR_LIPOPROTEIN"/>
    <property type="match status" value="1"/>
</dbReference>
<keyword evidence="2" id="KW-1185">Reference proteome</keyword>
<accession>A0A7D5EH64</accession>